<dbReference type="InterPro" id="IPR020550">
    <property type="entry name" value="Inositol_monophosphatase_CS"/>
</dbReference>
<dbReference type="NCBIfam" id="TIGR01331">
    <property type="entry name" value="bisphos_cysQ"/>
    <property type="match status" value="1"/>
</dbReference>
<name>A0ABW5DRG0_9PROT</name>
<dbReference type="InterPro" id="IPR006240">
    <property type="entry name" value="CysQ"/>
</dbReference>
<protein>
    <recommendedName>
        <fullName evidence="9">3'(2'),5'-bisphosphate nucleotidase CysQ</fullName>
        <ecNumber evidence="9">3.1.3.7</ecNumber>
    </recommendedName>
    <alternativeName>
        <fullName evidence="9">3'(2'),5-bisphosphonucleoside 3'(2')-phosphohydrolase</fullName>
    </alternativeName>
    <alternativeName>
        <fullName evidence="9">3'-phosphoadenosine 5'-phosphate phosphatase</fullName>
        <shortName evidence="9">PAP phosphatase</shortName>
    </alternativeName>
</protein>
<keyword evidence="7 9" id="KW-0460">Magnesium</keyword>
<dbReference type="HAMAP" id="MF_02095">
    <property type="entry name" value="CysQ"/>
    <property type="match status" value="1"/>
</dbReference>
<organism evidence="10 11">
    <name type="scientific">Lacibacterium aquatile</name>
    <dbReference type="NCBI Taxonomy" id="1168082"/>
    <lineage>
        <taxon>Bacteria</taxon>
        <taxon>Pseudomonadati</taxon>
        <taxon>Pseudomonadota</taxon>
        <taxon>Alphaproteobacteria</taxon>
        <taxon>Rhodospirillales</taxon>
        <taxon>Rhodospirillaceae</taxon>
    </lineage>
</organism>
<dbReference type="PANTHER" id="PTHR43028">
    <property type="entry name" value="3'(2'),5'-BISPHOSPHATE NUCLEOTIDASE 1"/>
    <property type="match status" value="1"/>
</dbReference>
<keyword evidence="4 9" id="KW-0997">Cell inner membrane</keyword>
<reference evidence="11" key="1">
    <citation type="journal article" date="2019" name="Int. J. Syst. Evol. Microbiol.">
        <title>The Global Catalogue of Microorganisms (GCM) 10K type strain sequencing project: providing services to taxonomists for standard genome sequencing and annotation.</title>
        <authorList>
            <consortium name="The Broad Institute Genomics Platform"/>
            <consortium name="The Broad Institute Genome Sequencing Center for Infectious Disease"/>
            <person name="Wu L."/>
            <person name="Ma J."/>
        </authorList>
    </citation>
    <scope>NUCLEOTIDE SEQUENCE [LARGE SCALE GENOMIC DNA]</scope>
    <source>
        <strain evidence="11">CGMCC 1.19062</strain>
    </source>
</reference>
<feature type="binding site" evidence="9">
    <location>
        <position position="86"/>
    </location>
    <ligand>
        <name>Mg(2+)</name>
        <dbReference type="ChEBI" id="CHEBI:18420"/>
        <label>1</label>
    </ligand>
</feature>
<evidence type="ECO:0000313" key="11">
    <source>
        <dbReference type="Proteomes" id="UP001597295"/>
    </source>
</evidence>
<dbReference type="RefSeq" id="WP_379875432.1">
    <property type="nucleotide sequence ID" value="NZ_JBHUIP010000004.1"/>
</dbReference>
<keyword evidence="8 9" id="KW-0472">Membrane</keyword>
<evidence type="ECO:0000256" key="1">
    <source>
        <dbReference type="ARBA" id="ARBA00001625"/>
    </source>
</evidence>
<comment type="catalytic activity">
    <reaction evidence="1 9">
        <text>adenosine 3',5'-bisphosphate + H2O = AMP + phosphate</text>
        <dbReference type="Rhea" id="RHEA:10040"/>
        <dbReference type="ChEBI" id="CHEBI:15377"/>
        <dbReference type="ChEBI" id="CHEBI:43474"/>
        <dbReference type="ChEBI" id="CHEBI:58343"/>
        <dbReference type="ChEBI" id="CHEBI:456215"/>
        <dbReference type="EC" id="3.1.3.7"/>
    </reaction>
</comment>
<dbReference type="InterPro" id="IPR020583">
    <property type="entry name" value="Inositol_monoP_metal-BS"/>
</dbReference>
<comment type="subcellular location">
    <subcellularLocation>
        <location evidence="9">Cell inner membrane</location>
        <topology evidence="9">Peripheral membrane protein</topology>
        <orientation evidence="9">Cytoplasmic side</orientation>
    </subcellularLocation>
</comment>
<evidence type="ECO:0000256" key="3">
    <source>
        <dbReference type="ARBA" id="ARBA00022475"/>
    </source>
</evidence>
<feature type="binding site" evidence="9">
    <location>
        <position position="86"/>
    </location>
    <ligand>
        <name>Mg(2+)</name>
        <dbReference type="ChEBI" id="CHEBI:18420"/>
        <label>2</label>
    </ligand>
</feature>
<evidence type="ECO:0000256" key="4">
    <source>
        <dbReference type="ARBA" id="ARBA00022519"/>
    </source>
</evidence>
<gene>
    <name evidence="9 10" type="primary">cysQ</name>
    <name evidence="10" type="ORF">ACFSM5_06185</name>
</gene>
<evidence type="ECO:0000256" key="6">
    <source>
        <dbReference type="ARBA" id="ARBA00022801"/>
    </source>
</evidence>
<evidence type="ECO:0000256" key="7">
    <source>
        <dbReference type="ARBA" id="ARBA00022842"/>
    </source>
</evidence>
<feature type="binding site" evidence="9">
    <location>
        <position position="89"/>
    </location>
    <ligand>
        <name>Mg(2+)</name>
        <dbReference type="ChEBI" id="CHEBI:18420"/>
        <label>2</label>
    </ligand>
</feature>
<feature type="binding site" evidence="9">
    <location>
        <position position="211"/>
    </location>
    <ligand>
        <name>Mg(2+)</name>
        <dbReference type="ChEBI" id="CHEBI:18420"/>
        <label>2</label>
    </ligand>
</feature>
<dbReference type="EMBL" id="JBHUIP010000004">
    <property type="protein sequence ID" value="MFD2262471.1"/>
    <property type="molecule type" value="Genomic_DNA"/>
</dbReference>
<dbReference type="Gene3D" id="3.30.540.10">
    <property type="entry name" value="Fructose-1,6-Bisphosphatase, subunit A, domain 1"/>
    <property type="match status" value="1"/>
</dbReference>
<keyword evidence="6 9" id="KW-0378">Hydrolase</keyword>
<comment type="function">
    <text evidence="9">Converts adenosine-3',5'-bisphosphate (PAP) to AMP.</text>
</comment>
<dbReference type="InterPro" id="IPR000760">
    <property type="entry name" value="Inositol_monophosphatase-like"/>
</dbReference>
<dbReference type="PROSITE" id="PS00629">
    <property type="entry name" value="IMP_1"/>
    <property type="match status" value="1"/>
</dbReference>
<dbReference type="Gene3D" id="3.40.190.80">
    <property type="match status" value="1"/>
</dbReference>
<keyword evidence="11" id="KW-1185">Reference proteome</keyword>
<feature type="binding site" evidence="9">
    <location>
        <position position="211"/>
    </location>
    <ligand>
        <name>substrate</name>
    </ligand>
</feature>
<evidence type="ECO:0000256" key="2">
    <source>
        <dbReference type="ARBA" id="ARBA00005289"/>
    </source>
</evidence>
<evidence type="ECO:0000256" key="5">
    <source>
        <dbReference type="ARBA" id="ARBA00022723"/>
    </source>
</evidence>
<comment type="caution">
    <text evidence="10">The sequence shown here is derived from an EMBL/GenBank/DDBJ whole genome shotgun (WGS) entry which is preliminary data.</text>
</comment>
<comment type="similarity">
    <text evidence="2 9">Belongs to the inositol monophosphatase superfamily. CysQ family.</text>
</comment>
<dbReference type="GO" id="GO:0008441">
    <property type="term" value="F:3'(2'),5'-bisphosphate nucleotidase activity"/>
    <property type="evidence" value="ECO:0007669"/>
    <property type="project" value="UniProtKB-EC"/>
</dbReference>
<evidence type="ECO:0000256" key="9">
    <source>
        <dbReference type="HAMAP-Rule" id="MF_02095"/>
    </source>
</evidence>
<dbReference type="EC" id="3.1.3.7" evidence="9"/>
<dbReference type="PRINTS" id="PR00377">
    <property type="entry name" value="IMPHPHTASES"/>
</dbReference>
<evidence type="ECO:0000313" key="10">
    <source>
        <dbReference type="EMBL" id="MFD2262471.1"/>
    </source>
</evidence>
<dbReference type="PROSITE" id="PS00630">
    <property type="entry name" value="IMP_2"/>
    <property type="match status" value="1"/>
</dbReference>
<dbReference type="PANTHER" id="PTHR43028:SF5">
    <property type="entry name" value="3'(2'),5'-BISPHOSPHATE NUCLEOTIDASE 1"/>
    <property type="match status" value="1"/>
</dbReference>
<feature type="binding site" evidence="9">
    <location>
        <begin position="88"/>
        <end position="91"/>
    </location>
    <ligand>
        <name>substrate</name>
    </ligand>
</feature>
<comment type="cofactor">
    <cofactor evidence="9">
        <name>Mg(2+)</name>
        <dbReference type="ChEBI" id="CHEBI:18420"/>
    </cofactor>
</comment>
<dbReference type="CDD" id="cd01638">
    <property type="entry name" value="CysQ"/>
    <property type="match status" value="1"/>
</dbReference>
<feature type="binding site" evidence="9">
    <location>
        <position position="66"/>
    </location>
    <ligand>
        <name>substrate</name>
    </ligand>
</feature>
<feature type="binding site" evidence="9">
    <location>
        <position position="66"/>
    </location>
    <ligand>
        <name>Mg(2+)</name>
        <dbReference type="ChEBI" id="CHEBI:18420"/>
        <label>1</label>
    </ligand>
</feature>
<dbReference type="InterPro" id="IPR050725">
    <property type="entry name" value="CysQ/Inositol_MonoPase"/>
</dbReference>
<feature type="binding site" evidence="9">
    <location>
        <position position="88"/>
    </location>
    <ligand>
        <name>Mg(2+)</name>
        <dbReference type="ChEBI" id="CHEBI:18420"/>
        <label>1</label>
    </ligand>
</feature>
<accession>A0ABW5DRG0</accession>
<dbReference type="Proteomes" id="UP001597295">
    <property type="component" value="Unassembled WGS sequence"/>
</dbReference>
<dbReference type="Pfam" id="PF00459">
    <property type="entry name" value="Inositol_P"/>
    <property type="match status" value="1"/>
</dbReference>
<dbReference type="SUPFAM" id="SSF56655">
    <property type="entry name" value="Carbohydrate phosphatase"/>
    <property type="match status" value="1"/>
</dbReference>
<keyword evidence="3 9" id="KW-1003">Cell membrane</keyword>
<keyword evidence="5 9" id="KW-0479">Metal-binding</keyword>
<evidence type="ECO:0000256" key="8">
    <source>
        <dbReference type="ARBA" id="ARBA00023136"/>
    </source>
</evidence>
<proteinExistence type="inferred from homology"/>
<sequence>MKPEQIDALIALVLKAGEEVMRFYDGECATRSKEDGSPVTEADVAAETILLAGLAEIAPEIPALSEEQVEAGSLPDLSGGRFWCIDPIDGTKEFINRTGEFTVCLGYSEDGEATGGLLHSPALGRTFVGLKGWGAIEVLADGSKRPIQVRAPGGDKLALVSRSHHTGRKLDDFLAAEGADQKVVGSALKFGLIAAGEADLTARVGPTCEWDTCAGQAVLEAAGGSVKLLDGSALTYGKPGFRNPGFVARGGL</sequence>